<evidence type="ECO:0000313" key="3">
    <source>
        <dbReference type="Proteomes" id="UP000676169"/>
    </source>
</evidence>
<dbReference type="KEGG" id="lamb:KBB96_14895"/>
<feature type="region of interest" description="Disordered" evidence="1">
    <location>
        <begin position="106"/>
        <end position="170"/>
    </location>
</feature>
<evidence type="ECO:0000313" key="2">
    <source>
        <dbReference type="EMBL" id="QUE50151.1"/>
    </source>
</evidence>
<gene>
    <name evidence="2" type="ORF">KBB96_14895</name>
</gene>
<dbReference type="Proteomes" id="UP000676169">
    <property type="component" value="Chromosome"/>
</dbReference>
<organism evidence="2 3">
    <name type="scientific">Luteolibacter ambystomatis</name>
    <dbReference type="NCBI Taxonomy" id="2824561"/>
    <lineage>
        <taxon>Bacteria</taxon>
        <taxon>Pseudomonadati</taxon>
        <taxon>Verrucomicrobiota</taxon>
        <taxon>Verrucomicrobiia</taxon>
        <taxon>Verrucomicrobiales</taxon>
        <taxon>Verrucomicrobiaceae</taxon>
        <taxon>Luteolibacter</taxon>
    </lineage>
</organism>
<accession>A0A975G7E9</accession>
<dbReference type="AlphaFoldDB" id="A0A975G7E9"/>
<dbReference type="RefSeq" id="WP_211630240.1">
    <property type="nucleotide sequence ID" value="NZ_CP073100.1"/>
</dbReference>
<name>A0A975G7E9_9BACT</name>
<feature type="compositionally biased region" description="Polar residues" evidence="1">
    <location>
        <begin position="13"/>
        <end position="24"/>
    </location>
</feature>
<sequence>MAALVVSCAGDKSASSPAVTSRANQGARIRSADSWADDMAGGGGYKQDSEGNWKAVGNRRSSFDRKDRDSPYFKGDFAGTKKEFKTGEYQKKSWWGNKSYELKEYTGNTDGSRFQKSSRFGGMAARDGTKAAREGGGEAYKTNDFATKDAREASGKTFDHPSDAETDVRRRVFTSPSVIDWQQQRGLSIGETKGILGKQ</sequence>
<reference evidence="2" key="1">
    <citation type="submission" date="2021-04" db="EMBL/GenBank/DDBJ databases">
        <title>Luteolibacter sp. 32A isolated from the skin of an Anderson's salamander (Ambystoma andersonii).</title>
        <authorList>
            <person name="Spergser J."/>
            <person name="Busse H.-J."/>
        </authorList>
    </citation>
    <scope>NUCLEOTIDE SEQUENCE</scope>
    <source>
        <strain evidence="2">32A</strain>
    </source>
</reference>
<feature type="compositionally biased region" description="Basic and acidic residues" evidence="1">
    <location>
        <begin position="127"/>
        <end position="136"/>
    </location>
</feature>
<proteinExistence type="predicted"/>
<evidence type="ECO:0000256" key="1">
    <source>
        <dbReference type="SAM" id="MobiDB-lite"/>
    </source>
</evidence>
<feature type="region of interest" description="Disordered" evidence="1">
    <location>
        <begin position="1"/>
        <end position="69"/>
    </location>
</feature>
<feature type="compositionally biased region" description="Basic and acidic residues" evidence="1">
    <location>
        <begin position="146"/>
        <end position="170"/>
    </location>
</feature>
<protein>
    <submittedName>
        <fullName evidence="2">Uncharacterized protein</fullName>
    </submittedName>
</protein>
<dbReference type="EMBL" id="CP073100">
    <property type="protein sequence ID" value="QUE50151.1"/>
    <property type="molecule type" value="Genomic_DNA"/>
</dbReference>
<keyword evidence="3" id="KW-1185">Reference proteome</keyword>
<feature type="compositionally biased region" description="Polar residues" evidence="1">
    <location>
        <begin position="106"/>
        <end position="118"/>
    </location>
</feature>